<dbReference type="PIRSF" id="PIRSF004491">
    <property type="entry name" value="FAD_Synth"/>
    <property type="match status" value="1"/>
</dbReference>
<keyword evidence="5 15" id="KW-0288">FMN</keyword>
<accession>F4KMX2</accession>
<dbReference type="STRING" id="879243.Poras_1417"/>
<gene>
    <name evidence="17" type="ordered locus">Poras_1417</name>
</gene>
<dbReference type="Proteomes" id="UP000006545">
    <property type="component" value="Chromosome"/>
</dbReference>
<dbReference type="NCBIfam" id="TIGR00083">
    <property type="entry name" value="ribF"/>
    <property type="match status" value="1"/>
</dbReference>
<evidence type="ECO:0000256" key="6">
    <source>
        <dbReference type="ARBA" id="ARBA00022679"/>
    </source>
</evidence>
<dbReference type="GO" id="GO:0003919">
    <property type="term" value="F:FMN adenylyltransferase activity"/>
    <property type="evidence" value="ECO:0007669"/>
    <property type="project" value="UniProtKB-UniRule"/>
</dbReference>
<evidence type="ECO:0000259" key="16">
    <source>
        <dbReference type="SMART" id="SM00904"/>
    </source>
</evidence>
<dbReference type="GO" id="GO:0005524">
    <property type="term" value="F:ATP binding"/>
    <property type="evidence" value="ECO:0007669"/>
    <property type="project" value="UniProtKB-UniRule"/>
</dbReference>
<dbReference type="PANTHER" id="PTHR22749">
    <property type="entry name" value="RIBOFLAVIN KINASE/FMN ADENYLYLTRANSFERASE"/>
    <property type="match status" value="1"/>
</dbReference>
<dbReference type="Pfam" id="PF06574">
    <property type="entry name" value="FAD_syn"/>
    <property type="match status" value="1"/>
</dbReference>
<organism evidence="17 18">
    <name type="scientific">Porphyromonas asaccharolytica (strain ATCC 25260 / DSM 20707 / BCRC 10618 / CCUG 7834 / JCM 6326 / LMG 13178 / VPI 4198 / B440)</name>
    <name type="common">Bacteroides asaccharolyticus</name>
    <dbReference type="NCBI Taxonomy" id="879243"/>
    <lineage>
        <taxon>Bacteria</taxon>
        <taxon>Pseudomonadati</taxon>
        <taxon>Bacteroidota</taxon>
        <taxon>Bacteroidia</taxon>
        <taxon>Bacteroidales</taxon>
        <taxon>Porphyromonadaceae</taxon>
        <taxon>Porphyromonas</taxon>
    </lineage>
</organism>
<keyword evidence="10 15" id="KW-0274">FAD</keyword>
<evidence type="ECO:0000256" key="10">
    <source>
        <dbReference type="ARBA" id="ARBA00022827"/>
    </source>
</evidence>
<evidence type="ECO:0000313" key="17">
    <source>
        <dbReference type="EMBL" id="AEE13350.1"/>
    </source>
</evidence>
<reference evidence="18" key="1">
    <citation type="submission" date="2011-04" db="EMBL/GenBank/DDBJ databases">
        <title>The complete genome of Porphyromonas asaccharolytica DSM 20707.</title>
        <authorList>
            <person name="Lucas S."/>
            <person name="Han J."/>
            <person name="Lapidus A."/>
            <person name="Bruce D."/>
            <person name="Goodwin L."/>
            <person name="Pitluck S."/>
            <person name="Peters L."/>
            <person name="Kyrpides N."/>
            <person name="Mavromatis K."/>
            <person name="Ivanova N."/>
            <person name="Ovchinnikova G."/>
            <person name="Pagani I."/>
            <person name="Lu M."/>
            <person name="Detter J.C."/>
            <person name="Tapia R."/>
            <person name="Han C."/>
            <person name="Land M."/>
            <person name="Hauser L."/>
            <person name="Markowitz V."/>
            <person name="Cheng J.-F."/>
            <person name="Hugenholtz P."/>
            <person name="Woyke T."/>
            <person name="Wu D."/>
            <person name="Gronow S."/>
            <person name="Wellnitz S."/>
            <person name="Brambilla E."/>
            <person name="Klenk H.-P."/>
            <person name="Eisen J.A."/>
        </authorList>
    </citation>
    <scope>NUCLEOTIDE SEQUENCE [LARGE SCALE GENOMIC DNA]</scope>
    <source>
        <strain evidence="18">ATCC 25260 / DSM 20707 / VPI 4198</strain>
    </source>
</reference>
<dbReference type="InterPro" id="IPR015864">
    <property type="entry name" value="FAD_synthase"/>
</dbReference>
<comment type="pathway">
    <text evidence="3 15">Cofactor biosynthesis; FMN biosynthesis; FMN from riboflavin (ATP route): step 1/1.</text>
</comment>
<dbReference type="CDD" id="cd02064">
    <property type="entry name" value="FAD_synthetase_N"/>
    <property type="match status" value="1"/>
</dbReference>
<dbReference type="InterPro" id="IPR014729">
    <property type="entry name" value="Rossmann-like_a/b/a_fold"/>
</dbReference>
<dbReference type="PANTHER" id="PTHR22749:SF6">
    <property type="entry name" value="RIBOFLAVIN KINASE"/>
    <property type="match status" value="1"/>
</dbReference>
<dbReference type="HOGENOM" id="CLU_048437_0_2_10"/>
<comment type="pathway">
    <text evidence="2 15">Cofactor biosynthesis; FAD biosynthesis; FAD from FMN: step 1/1.</text>
</comment>
<evidence type="ECO:0000256" key="8">
    <source>
        <dbReference type="ARBA" id="ARBA00022741"/>
    </source>
</evidence>
<dbReference type="SUPFAM" id="SSF52374">
    <property type="entry name" value="Nucleotidylyl transferase"/>
    <property type="match status" value="1"/>
</dbReference>
<dbReference type="SMART" id="SM00904">
    <property type="entry name" value="Flavokinase"/>
    <property type="match status" value="1"/>
</dbReference>
<name>F4KMX2_PORAD</name>
<dbReference type="FunFam" id="3.40.50.620:FF:000021">
    <property type="entry name" value="Riboflavin biosynthesis protein"/>
    <property type="match status" value="1"/>
</dbReference>
<comment type="function">
    <text evidence="1">Catalyzes the phosphorylation of riboflavin to FMN followed by the adenylation of FMN to FAD.</text>
</comment>
<evidence type="ECO:0000313" key="18">
    <source>
        <dbReference type="Proteomes" id="UP000006545"/>
    </source>
</evidence>
<evidence type="ECO:0000256" key="4">
    <source>
        <dbReference type="ARBA" id="ARBA00022630"/>
    </source>
</evidence>
<dbReference type="GO" id="GO:0009231">
    <property type="term" value="P:riboflavin biosynthetic process"/>
    <property type="evidence" value="ECO:0007669"/>
    <property type="project" value="InterPro"/>
</dbReference>
<evidence type="ECO:0000256" key="3">
    <source>
        <dbReference type="ARBA" id="ARBA00005201"/>
    </source>
</evidence>
<dbReference type="GO" id="GO:0006747">
    <property type="term" value="P:FAD biosynthetic process"/>
    <property type="evidence" value="ECO:0007669"/>
    <property type="project" value="UniProtKB-UniRule"/>
</dbReference>
<dbReference type="SUPFAM" id="SSF82114">
    <property type="entry name" value="Riboflavin kinase-like"/>
    <property type="match status" value="1"/>
</dbReference>
<evidence type="ECO:0000256" key="5">
    <source>
        <dbReference type="ARBA" id="ARBA00022643"/>
    </source>
</evidence>
<keyword evidence="9 15" id="KW-0418">Kinase</keyword>
<dbReference type="InterPro" id="IPR023465">
    <property type="entry name" value="Riboflavin_kinase_dom_sf"/>
</dbReference>
<dbReference type="EC" id="2.7.1.26" evidence="15"/>
<dbReference type="RefSeq" id="WP_013760722.1">
    <property type="nucleotide sequence ID" value="NC_015501.1"/>
</dbReference>
<keyword evidence="7 15" id="KW-0548">Nucleotidyltransferase</keyword>
<keyword evidence="6 15" id="KW-0808">Transferase</keyword>
<evidence type="ECO:0000256" key="15">
    <source>
        <dbReference type="PIRNR" id="PIRNR004491"/>
    </source>
</evidence>
<dbReference type="KEGG" id="pah:Poras_1417"/>
<comment type="similarity">
    <text evidence="15">Belongs to the ribF family.</text>
</comment>
<evidence type="ECO:0000256" key="14">
    <source>
        <dbReference type="ARBA" id="ARBA00049494"/>
    </source>
</evidence>
<evidence type="ECO:0000256" key="13">
    <source>
        <dbReference type="ARBA" id="ARBA00047880"/>
    </source>
</evidence>
<evidence type="ECO:0000256" key="2">
    <source>
        <dbReference type="ARBA" id="ARBA00004726"/>
    </source>
</evidence>
<sequence length="311" mass="35359">MRHLVVAMGAFDGVHLGHQALIRQVLTIAKQDHLTSGVVTFEPHPQLVLHPERPFRLITLEREKELLLHQMGIERVAVIPFTVALSQMSAEEFLRTYLDEQLQIHTLVVGFDHHFGHDKGLAFEDYQAIAHRYGIRCIRGEAYTLEDSTSQDPISSTAIRRWIDTGAVTEAERQLGHPYTILGKVKTGLQIGRKLGYPTANIEVPSPHKALPPAGVYMARTTIDPFGASQQRDIPSMLYIGTRPTLELAEEETMIEVFLMGGEEYQLYGQELQISLCDRLRQELHFESLDALRKQITRDEEAVRRYFHLSD</sequence>
<keyword evidence="4 15" id="KW-0285">Flavoprotein</keyword>
<evidence type="ECO:0000256" key="7">
    <source>
        <dbReference type="ARBA" id="ARBA00022695"/>
    </source>
</evidence>
<dbReference type="eggNOG" id="COG0196">
    <property type="taxonomic scope" value="Bacteria"/>
</dbReference>
<dbReference type="InterPro" id="IPR023468">
    <property type="entry name" value="Riboflavin_kinase"/>
</dbReference>
<dbReference type="Pfam" id="PF01687">
    <property type="entry name" value="Flavokinase"/>
    <property type="match status" value="1"/>
</dbReference>
<evidence type="ECO:0000256" key="9">
    <source>
        <dbReference type="ARBA" id="ARBA00022777"/>
    </source>
</evidence>
<dbReference type="EC" id="2.7.7.2" evidence="15"/>
<dbReference type="UniPathway" id="UPA00276">
    <property type="reaction ID" value="UER00406"/>
</dbReference>
<protein>
    <recommendedName>
        <fullName evidence="15">Riboflavin biosynthesis protein</fullName>
    </recommendedName>
    <domain>
        <recommendedName>
            <fullName evidence="15">Riboflavin kinase</fullName>
            <ecNumber evidence="15">2.7.1.26</ecNumber>
        </recommendedName>
        <alternativeName>
            <fullName evidence="15">Flavokinase</fullName>
        </alternativeName>
    </domain>
    <domain>
        <recommendedName>
            <fullName evidence="15">FMN adenylyltransferase</fullName>
            <ecNumber evidence="15">2.7.7.2</ecNumber>
        </recommendedName>
        <alternativeName>
            <fullName evidence="15">FAD pyrophosphorylase</fullName>
        </alternativeName>
        <alternativeName>
            <fullName evidence="15">FAD synthase</fullName>
        </alternativeName>
    </domain>
</protein>
<dbReference type="InterPro" id="IPR002606">
    <property type="entry name" value="Riboflavin_kinase_bac"/>
</dbReference>
<keyword evidence="18" id="KW-1185">Reference proteome</keyword>
<keyword evidence="11 15" id="KW-0067">ATP-binding</keyword>
<dbReference type="InterPro" id="IPR015865">
    <property type="entry name" value="Riboflavin_kinase_bac/euk"/>
</dbReference>
<evidence type="ECO:0000256" key="12">
    <source>
        <dbReference type="ARBA" id="ARBA00023268"/>
    </source>
</evidence>
<feature type="domain" description="Riboflavin kinase" evidence="16">
    <location>
        <begin position="174"/>
        <end position="308"/>
    </location>
</feature>
<evidence type="ECO:0000256" key="11">
    <source>
        <dbReference type="ARBA" id="ARBA00022840"/>
    </source>
</evidence>
<dbReference type="Gene3D" id="2.40.30.30">
    <property type="entry name" value="Riboflavin kinase-like"/>
    <property type="match status" value="1"/>
</dbReference>
<keyword evidence="8 15" id="KW-0547">Nucleotide-binding</keyword>
<comment type="catalytic activity">
    <reaction evidence="14 15">
        <text>FMN + ATP + H(+) = FAD + diphosphate</text>
        <dbReference type="Rhea" id="RHEA:17237"/>
        <dbReference type="ChEBI" id="CHEBI:15378"/>
        <dbReference type="ChEBI" id="CHEBI:30616"/>
        <dbReference type="ChEBI" id="CHEBI:33019"/>
        <dbReference type="ChEBI" id="CHEBI:57692"/>
        <dbReference type="ChEBI" id="CHEBI:58210"/>
        <dbReference type="EC" id="2.7.7.2"/>
    </reaction>
</comment>
<comment type="catalytic activity">
    <reaction evidence="13 15">
        <text>riboflavin + ATP = FMN + ADP + H(+)</text>
        <dbReference type="Rhea" id="RHEA:14357"/>
        <dbReference type="ChEBI" id="CHEBI:15378"/>
        <dbReference type="ChEBI" id="CHEBI:30616"/>
        <dbReference type="ChEBI" id="CHEBI:57986"/>
        <dbReference type="ChEBI" id="CHEBI:58210"/>
        <dbReference type="ChEBI" id="CHEBI:456216"/>
        <dbReference type="EC" id="2.7.1.26"/>
    </reaction>
</comment>
<dbReference type="GO" id="GO:0008531">
    <property type="term" value="F:riboflavin kinase activity"/>
    <property type="evidence" value="ECO:0007669"/>
    <property type="project" value="UniProtKB-UniRule"/>
</dbReference>
<evidence type="ECO:0000256" key="1">
    <source>
        <dbReference type="ARBA" id="ARBA00002121"/>
    </source>
</evidence>
<dbReference type="EMBL" id="CP002689">
    <property type="protein sequence ID" value="AEE13350.1"/>
    <property type="molecule type" value="Genomic_DNA"/>
</dbReference>
<dbReference type="UniPathway" id="UPA00277">
    <property type="reaction ID" value="UER00407"/>
</dbReference>
<proteinExistence type="inferred from homology"/>
<dbReference type="GO" id="GO:0009398">
    <property type="term" value="P:FMN biosynthetic process"/>
    <property type="evidence" value="ECO:0007669"/>
    <property type="project" value="UniProtKB-UniRule"/>
</dbReference>
<dbReference type="AlphaFoldDB" id="F4KMX2"/>
<dbReference type="Gene3D" id="3.40.50.620">
    <property type="entry name" value="HUPs"/>
    <property type="match status" value="1"/>
</dbReference>
<keyword evidence="12" id="KW-0511">Multifunctional enzyme</keyword>